<accession>A0A514DAE0</accession>
<protein>
    <submittedName>
        <fullName evidence="1">Uncharacterized protein</fullName>
    </submittedName>
</protein>
<proteinExistence type="predicted"/>
<dbReference type="EMBL" id="MN035640">
    <property type="protein sequence ID" value="QDH90584.1"/>
    <property type="molecule type" value="Genomic_RNA"/>
</dbReference>
<evidence type="ECO:0000313" key="1">
    <source>
        <dbReference type="EMBL" id="QDH90584.1"/>
    </source>
</evidence>
<name>A0A514DAE0_9VIRU</name>
<sequence length="69" mass="7750">MDITFDLETLLTSLEFRKKLNESLESQNLALRIAILTPTGLVLGETPYISPFDGEDTGVGHVDWDRRAE</sequence>
<reference evidence="1" key="1">
    <citation type="submission" date="2019-05" db="EMBL/GenBank/DDBJ databases">
        <title>Metatranscriptomic reconstruction reveals RNA viruses with the potential to shape carbon cycling in soil.</title>
        <authorList>
            <person name="Starr E.P."/>
            <person name="Nuccio E."/>
            <person name="Pett-Ridge J."/>
            <person name="Banfield J.F."/>
            <person name="Firestone M.K."/>
        </authorList>
    </citation>
    <scope>NUCLEOTIDE SEQUENCE</scope>
    <source>
        <strain evidence="1">H4_Bulk_47_scaffold_420</strain>
    </source>
</reference>
<gene>
    <name evidence="1" type="ORF">H4Bulk47420_000003</name>
</gene>
<organism evidence="1">
    <name type="scientific">Leviviridae sp</name>
    <dbReference type="NCBI Taxonomy" id="2027243"/>
    <lineage>
        <taxon>Viruses</taxon>
        <taxon>Riboviria</taxon>
        <taxon>Orthornavirae</taxon>
        <taxon>Lenarviricota</taxon>
        <taxon>Leviviricetes</taxon>
        <taxon>Norzivirales</taxon>
        <taxon>Fiersviridae</taxon>
    </lineage>
</organism>